<feature type="region of interest" description="Disordered" evidence="1">
    <location>
        <begin position="493"/>
        <end position="517"/>
    </location>
</feature>
<protein>
    <submittedName>
        <fullName evidence="2">Uncharacterized protein</fullName>
    </submittedName>
</protein>
<dbReference type="Proteomes" id="UP001159363">
    <property type="component" value="Chromosome 9"/>
</dbReference>
<feature type="compositionally biased region" description="Polar residues" evidence="1">
    <location>
        <begin position="640"/>
        <end position="658"/>
    </location>
</feature>
<comment type="caution">
    <text evidence="2">The sequence shown here is derived from an EMBL/GenBank/DDBJ whole genome shotgun (WGS) entry which is preliminary data.</text>
</comment>
<gene>
    <name evidence="2" type="ORF">PR048_024981</name>
</gene>
<reference evidence="2 3" key="1">
    <citation type="submission" date="2023-02" db="EMBL/GenBank/DDBJ databases">
        <title>LHISI_Scaffold_Assembly.</title>
        <authorList>
            <person name="Stuart O.P."/>
            <person name="Cleave R."/>
            <person name="Magrath M.J.L."/>
            <person name="Mikheyev A.S."/>
        </authorList>
    </citation>
    <scope>NUCLEOTIDE SEQUENCE [LARGE SCALE GENOMIC DNA]</scope>
    <source>
        <strain evidence="2">Daus_M_001</strain>
        <tissue evidence="2">Leg muscle</tissue>
    </source>
</reference>
<evidence type="ECO:0000313" key="3">
    <source>
        <dbReference type="Proteomes" id="UP001159363"/>
    </source>
</evidence>
<sequence>MWVFAEMPHLIKLLRNYFLDYGIRLPCGTKVSKQHYLKENSPKNNKFQSFLTWLISGLSGSDEEEALRYIAGYLAHCSKNENVMNKKPILNEGKSLETKWKMQVTEDLLYRLKRYLPRSTAKIFNSYHESGLNSKPGVIQTFLYAAYCEIPERNELPRPTKAFCMEQALHSTPCDVTRTEPLSPPLLAHGSALPLPLAPSLPWNNRVCRRRSGHPFCQFPFSLAVGTVMTHFSFNREDPEAEVHRLLAVGAYKCSKRRHVSLEHGLSWLGKRKNFQFICVPPSPCHAPPSYQPFRDDNGERATIQSPPQHLPAGPRPKADRYSKTVAPFELRAGLEIELKFISNRRNWRFEISVRDQQPSSTNCLEDKGIDSLEVSRQYHVIVIPECSPTLCLHLSTQPPKYLHTQHSWWLHFVWLGRTADCKIWAALNIEVLRVEEGEVRNTWVGETGDPRENPPISGIVRQSLFPLSKIPGATPPRLETEGSEKGIKDKLAARTEESTTRTAAHKLLTRSVPPPGKTPLPARLGALALDRDSGGGGGGGAPWFEIQISPPLSNPQTPLQPLVISLRLVLESGALGRPASRRYRIQLPPSLPLPSSVANSVDSPPDLWILVVFFTCGPVKFSIWVLATLLPSAGPHPSNEPQPLTLTISTSPHHASPTTRAHTYTHTHTRFHYSNYALANKHQRGEEKERGMHTWEGESKRGQAPANSSEASVTRIPDKNPKHATVDKA</sequence>
<evidence type="ECO:0000313" key="2">
    <source>
        <dbReference type="EMBL" id="KAJ8874139.1"/>
    </source>
</evidence>
<feature type="compositionally biased region" description="Basic and acidic residues" evidence="1">
    <location>
        <begin position="684"/>
        <end position="702"/>
    </location>
</feature>
<feature type="region of interest" description="Disordered" evidence="1">
    <location>
        <begin position="636"/>
        <end position="661"/>
    </location>
</feature>
<accession>A0ABQ9GQ64</accession>
<feature type="region of interest" description="Disordered" evidence="1">
    <location>
        <begin position="679"/>
        <end position="730"/>
    </location>
</feature>
<keyword evidence="3" id="KW-1185">Reference proteome</keyword>
<name>A0ABQ9GQ64_9NEOP</name>
<evidence type="ECO:0000256" key="1">
    <source>
        <dbReference type="SAM" id="MobiDB-lite"/>
    </source>
</evidence>
<feature type="compositionally biased region" description="Basic and acidic residues" evidence="1">
    <location>
        <begin position="717"/>
        <end position="730"/>
    </location>
</feature>
<organism evidence="2 3">
    <name type="scientific">Dryococelus australis</name>
    <dbReference type="NCBI Taxonomy" id="614101"/>
    <lineage>
        <taxon>Eukaryota</taxon>
        <taxon>Metazoa</taxon>
        <taxon>Ecdysozoa</taxon>
        <taxon>Arthropoda</taxon>
        <taxon>Hexapoda</taxon>
        <taxon>Insecta</taxon>
        <taxon>Pterygota</taxon>
        <taxon>Neoptera</taxon>
        <taxon>Polyneoptera</taxon>
        <taxon>Phasmatodea</taxon>
        <taxon>Verophasmatodea</taxon>
        <taxon>Anareolatae</taxon>
        <taxon>Phasmatidae</taxon>
        <taxon>Eurycanthinae</taxon>
        <taxon>Dryococelus</taxon>
    </lineage>
</organism>
<proteinExistence type="predicted"/>
<feature type="region of interest" description="Disordered" evidence="1">
    <location>
        <begin position="296"/>
        <end position="319"/>
    </location>
</feature>
<dbReference type="EMBL" id="JARBHB010000010">
    <property type="protein sequence ID" value="KAJ8874139.1"/>
    <property type="molecule type" value="Genomic_DNA"/>
</dbReference>